<evidence type="ECO:0000313" key="2">
    <source>
        <dbReference type="EMBL" id="CAL1388453.1"/>
    </source>
</evidence>
<protein>
    <submittedName>
        <fullName evidence="2">Uncharacterized protein</fullName>
    </submittedName>
</protein>
<accession>A0AAV2ERV0</accession>
<feature type="compositionally biased region" description="Polar residues" evidence="1">
    <location>
        <begin position="1"/>
        <end position="10"/>
    </location>
</feature>
<dbReference type="EMBL" id="OZ034818">
    <property type="protein sequence ID" value="CAL1388453.1"/>
    <property type="molecule type" value="Genomic_DNA"/>
</dbReference>
<evidence type="ECO:0000256" key="1">
    <source>
        <dbReference type="SAM" id="MobiDB-lite"/>
    </source>
</evidence>
<dbReference type="AlphaFoldDB" id="A0AAV2ERV0"/>
<sequence length="76" mass="8162">MGCCLSSATKSSPIVSASHPSSNKNGNSYDFEPPKFLKPTAETRAPPPDCSEETVKEVLSSEIPNPKHPHRLSSPQ</sequence>
<evidence type="ECO:0000313" key="3">
    <source>
        <dbReference type="Proteomes" id="UP001497516"/>
    </source>
</evidence>
<name>A0AAV2ERV0_9ROSI</name>
<feature type="compositionally biased region" description="Low complexity" evidence="1">
    <location>
        <begin position="11"/>
        <end position="22"/>
    </location>
</feature>
<gene>
    <name evidence="2" type="ORF">LTRI10_LOCUS29381</name>
</gene>
<dbReference type="Proteomes" id="UP001497516">
    <property type="component" value="Chromosome 5"/>
</dbReference>
<keyword evidence="3" id="KW-1185">Reference proteome</keyword>
<feature type="compositionally biased region" description="Basic residues" evidence="1">
    <location>
        <begin position="67"/>
        <end position="76"/>
    </location>
</feature>
<reference evidence="2 3" key="1">
    <citation type="submission" date="2024-04" db="EMBL/GenBank/DDBJ databases">
        <authorList>
            <person name="Fracassetti M."/>
        </authorList>
    </citation>
    <scope>NUCLEOTIDE SEQUENCE [LARGE SCALE GENOMIC DNA]</scope>
</reference>
<organism evidence="2 3">
    <name type="scientific">Linum trigynum</name>
    <dbReference type="NCBI Taxonomy" id="586398"/>
    <lineage>
        <taxon>Eukaryota</taxon>
        <taxon>Viridiplantae</taxon>
        <taxon>Streptophyta</taxon>
        <taxon>Embryophyta</taxon>
        <taxon>Tracheophyta</taxon>
        <taxon>Spermatophyta</taxon>
        <taxon>Magnoliopsida</taxon>
        <taxon>eudicotyledons</taxon>
        <taxon>Gunneridae</taxon>
        <taxon>Pentapetalae</taxon>
        <taxon>rosids</taxon>
        <taxon>fabids</taxon>
        <taxon>Malpighiales</taxon>
        <taxon>Linaceae</taxon>
        <taxon>Linum</taxon>
    </lineage>
</organism>
<proteinExistence type="predicted"/>
<feature type="region of interest" description="Disordered" evidence="1">
    <location>
        <begin position="1"/>
        <end position="76"/>
    </location>
</feature>